<dbReference type="Pfam" id="PF03992">
    <property type="entry name" value="ABM"/>
    <property type="match status" value="1"/>
</dbReference>
<dbReference type="Proteomes" id="UP001139028">
    <property type="component" value="Unassembled WGS sequence"/>
</dbReference>
<keyword evidence="2" id="KW-0560">Oxidoreductase</keyword>
<sequence>MIVIRIELAAKAENQAALVGYFKEEAERNKTSQGCIAYQLYQDVSETNGFLLYEEWESMESFAVYKHSEGFRKLMATVFPLLEGKPDSVYYSGEVVGP</sequence>
<keyword evidence="2" id="KW-0503">Monooxygenase</keyword>
<dbReference type="InterPro" id="IPR011008">
    <property type="entry name" value="Dimeric_a/b-barrel"/>
</dbReference>
<name>A0A9X2EVZ0_9GAMM</name>
<dbReference type="InterPro" id="IPR007138">
    <property type="entry name" value="ABM_dom"/>
</dbReference>
<evidence type="ECO:0000313" key="2">
    <source>
        <dbReference type="EMBL" id="MCO1336953.1"/>
    </source>
</evidence>
<comment type="caution">
    <text evidence="2">The sequence shown here is derived from an EMBL/GenBank/DDBJ whole genome shotgun (WGS) entry which is preliminary data.</text>
</comment>
<reference evidence="2" key="1">
    <citation type="journal article" date="2022" name="Arch. Microbiol.">
        <title>Microbulbifer okhotskensis sp. nov., isolated from a deep bottom sediment of the Okhotsk Sea.</title>
        <authorList>
            <person name="Romanenko L."/>
            <person name="Kurilenko V."/>
            <person name="Otstavnykh N."/>
            <person name="Velansky P."/>
            <person name="Isaeva M."/>
            <person name="Mikhailov V."/>
        </authorList>
    </citation>
    <scope>NUCLEOTIDE SEQUENCE</scope>
    <source>
        <strain evidence="2">OS29</strain>
    </source>
</reference>
<dbReference type="Gene3D" id="3.30.70.100">
    <property type="match status" value="1"/>
</dbReference>
<dbReference type="PANTHER" id="PTHR33336">
    <property type="entry name" value="QUINOL MONOOXYGENASE YGIN-RELATED"/>
    <property type="match status" value="1"/>
</dbReference>
<protein>
    <submittedName>
        <fullName evidence="2">Antibiotic biosynthesis monooxygenase</fullName>
    </submittedName>
</protein>
<dbReference type="EMBL" id="JALBWM010000252">
    <property type="protein sequence ID" value="MCO1336953.1"/>
    <property type="molecule type" value="Genomic_DNA"/>
</dbReference>
<evidence type="ECO:0000259" key="1">
    <source>
        <dbReference type="PROSITE" id="PS51725"/>
    </source>
</evidence>
<dbReference type="PROSITE" id="PS51725">
    <property type="entry name" value="ABM"/>
    <property type="match status" value="1"/>
</dbReference>
<organism evidence="2 3">
    <name type="scientific">Microbulbifer okhotskensis</name>
    <dbReference type="NCBI Taxonomy" id="2926617"/>
    <lineage>
        <taxon>Bacteria</taxon>
        <taxon>Pseudomonadati</taxon>
        <taxon>Pseudomonadota</taxon>
        <taxon>Gammaproteobacteria</taxon>
        <taxon>Cellvibrionales</taxon>
        <taxon>Microbulbiferaceae</taxon>
        <taxon>Microbulbifer</taxon>
    </lineage>
</organism>
<dbReference type="RefSeq" id="WP_252473053.1">
    <property type="nucleotide sequence ID" value="NZ_JALBWM010000252.1"/>
</dbReference>
<proteinExistence type="predicted"/>
<dbReference type="GO" id="GO:0004497">
    <property type="term" value="F:monooxygenase activity"/>
    <property type="evidence" value="ECO:0007669"/>
    <property type="project" value="UniProtKB-KW"/>
</dbReference>
<dbReference type="SUPFAM" id="SSF54909">
    <property type="entry name" value="Dimeric alpha+beta barrel"/>
    <property type="match status" value="1"/>
</dbReference>
<keyword evidence="3" id="KW-1185">Reference proteome</keyword>
<dbReference type="AlphaFoldDB" id="A0A9X2EVZ0"/>
<accession>A0A9X2EVZ0</accession>
<dbReference type="PANTHER" id="PTHR33336:SF15">
    <property type="entry name" value="ABM DOMAIN-CONTAINING PROTEIN"/>
    <property type="match status" value="1"/>
</dbReference>
<dbReference type="InterPro" id="IPR050744">
    <property type="entry name" value="AI-2_Isomerase_LsrG"/>
</dbReference>
<feature type="domain" description="ABM" evidence="1">
    <location>
        <begin position="2"/>
        <end position="90"/>
    </location>
</feature>
<evidence type="ECO:0000313" key="3">
    <source>
        <dbReference type="Proteomes" id="UP001139028"/>
    </source>
</evidence>
<gene>
    <name evidence="2" type="ORF">MO867_21745</name>
</gene>